<feature type="compositionally biased region" description="Low complexity" evidence="3">
    <location>
        <begin position="69"/>
        <end position="80"/>
    </location>
</feature>
<reference evidence="5" key="1">
    <citation type="submission" date="2025-08" db="UniProtKB">
        <authorList>
            <consortium name="RefSeq"/>
        </authorList>
    </citation>
    <scope>IDENTIFICATION</scope>
    <source>
        <tissue evidence="5">Leaves</tissue>
    </source>
</reference>
<evidence type="ECO:0000256" key="3">
    <source>
        <dbReference type="SAM" id="MobiDB-lite"/>
    </source>
</evidence>
<comment type="subcellular location">
    <subcellularLocation>
        <location evidence="1">Nucleus</location>
    </subcellularLocation>
</comment>
<dbReference type="PANTHER" id="PTHR48452">
    <property type="entry name" value="FUSED COMPOUND LEAF 1"/>
    <property type="match status" value="1"/>
</dbReference>
<evidence type="ECO:0000313" key="4">
    <source>
        <dbReference type="Proteomes" id="UP000235220"/>
    </source>
</evidence>
<dbReference type="KEGG" id="jre:108983064"/>
<dbReference type="STRING" id="51240.A0A2I4DSK8"/>
<organism evidence="4 5">
    <name type="scientific">Juglans regia</name>
    <name type="common">English walnut</name>
    <dbReference type="NCBI Taxonomy" id="51240"/>
    <lineage>
        <taxon>Eukaryota</taxon>
        <taxon>Viridiplantae</taxon>
        <taxon>Streptophyta</taxon>
        <taxon>Embryophyta</taxon>
        <taxon>Tracheophyta</taxon>
        <taxon>Spermatophyta</taxon>
        <taxon>Magnoliopsida</taxon>
        <taxon>eudicotyledons</taxon>
        <taxon>Gunneridae</taxon>
        <taxon>Pentapetalae</taxon>
        <taxon>rosids</taxon>
        <taxon>fabids</taxon>
        <taxon>Fagales</taxon>
        <taxon>Juglandaceae</taxon>
        <taxon>Juglans</taxon>
    </lineage>
</organism>
<evidence type="ECO:0000256" key="1">
    <source>
        <dbReference type="ARBA" id="ARBA00004123"/>
    </source>
</evidence>
<dbReference type="GO" id="GO:0003677">
    <property type="term" value="F:DNA binding"/>
    <property type="evidence" value="ECO:0007669"/>
    <property type="project" value="InterPro"/>
</dbReference>
<dbReference type="InterPro" id="IPR005540">
    <property type="entry name" value="KNOX1"/>
</dbReference>
<dbReference type="Pfam" id="PF03790">
    <property type="entry name" value="KNOX1"/>
    <property type="match status" value="1"/>
</dbReference>
<keyword evidence="4" id="KW-1185">Reference proteome</keyword>
<feature type="region of interest" description="Disordered" evidence="3">
    <location>
        <begin position="61"/>
        <end position="80"/>
    </location>
</feature>
<dbReference type="RefSeq" id="XP_018810132.1">
    <property type="nucleotide sequence ID" value="XM_018954587.2"/>
</dbReference>
<dbReference type="Proteomes" id="UP000235220">
    <property type="component" value="Chromosome 6"/>
</dbReference>
<dbReference type="OrthoDB" id="1704693at2759"/>
<keyword evidence="2" id="KW-0539">Nucleus</keyword>
<dbReference type="GeneID" id="108983064"/>
<proteinExistence type="predicted"/>
<protein>
    <submittedName>
        <fullName evidence="5">Homeobox protein knotted-1-like 1</fullName>
    </submittedName>
</protein>
<dbReference type="InterPro" id="IPR005541">
    <property type="entry name" value="KNOX2"/>
</dbReference>
<feature type="region of interest" description="Disordered" evidence="3">
    <location>
        <begin position="130"/>
        <end position="154"/>
    </location>
</feature>
<dbReference type="SMART" id="SM01255">
    <property type="entry name" value="KNOX1"/>
    <property type="match status" value="1"/>
</dbReference>
<dbReference type="GO" id="GO:0005634">
    <property type="term" value="C:nucleus"/>
    <property type="evidence" value="ECO:0000318"/>
    <property type="project" value="GO_Central"/>
</dbReference>
<dbReference type="SMART" id="SM01256">
    <property type="entry name" value="KNOX2"/>
    <property type="match status" value="1"/>
</dbReference>
<sequence>MEVMSNCREKGEKEEVLGGEDEILKKRISSHPSYGQLVEAHLGCLKVGAMVKFDRNHIRDQIKQQENNSSSLGMASSSTTRSELDHFMEAYCLALRKLKEAMEEPQQTSMAFINDMHSQLQELMMTSTGHPVVSAEPATSTTTATASSSSGHDQ</sequence>
<dbReference type="Pfam" id="PF03791">
    <property type="entry name" value="KNOX2"/>
    <property type="match status" value="1"/>
</dbReference>
<dbReference type="AlphaFoldDB" id="A0A2I4DSK8"/>
<feature type="compositionally biased region" description="Low complexity" evidence="3">
    <location>
        <begin position="138"/>
        <end position="154"/>
    </location>
</feature>
<name>A0A2I4DSK8_JUGRE</name>
<gene>
    <name evidence="5" type="primary">LOC108983064</name>
</gene>
<accession>A0A2I4DSK8</accession>
<dbReference type="Gramene" id="Jr06_16160_p1">
    <property type="protein sequence ID" value="cds.Jr06_16160_p1"/>
    <property type="gene ID" value="Jr06_16160"/>
</dbReference>
<evidence type="ECO:0000256" key="2">
    <source>
        <dbReference type="ARBA" id="ARBA00023242"/>
    </source>
</evidence>
<dbReference type="PANTHER" id="PTHR48452:SF1">
    <property type="entry name" value="FUSED COMPOUND LEAF 1"/>
    <property type="match status" value="1"/>
</dbReference>
<evidence type="ECO:0000313" key="5">
    <source>
        <dbReference type="RefSeq" id="XP_018810132.1"/>
    </source>
</evidence>